<name>A0AAD6NEU2_DREDA</name>
<dbReference type="Proteomes" id="UP001221413">
    <property type="component" value="Unassembled WGS sequence"/>
</dbReference>
<sequence>MASASQTAIFSRRRVSVSIVAGRRVPAAGVVVGLVYERFVASRNPETGHAAAGFGRPGSSFEQNVT</sequence>
<gene>
    <name evidence="2" type="ORF">Dda_8419</name>
</gene>
<protein>
    <submittedName>
        <fullName evidence="2">Uncharacterized protein</fullName>
    </submittedName>
</protein>
<evidence type="ECO:0000313" key="3">
    <source>
        <dbReference type="Proteomes" id="UP001221413"/>
    </source>
</evidence>
<dbReference type="AlphaFoldDB" id="A0AAD6NEU2"/>
<organism evidence="2 3">
    <name type="scientific">Drechslerella dactyloides</name>
    <name type="common">Nematode-trapping fungus</name>
    <name type="synonym">Arthrobotrys dactyloides</name>
    <dbReference type="NCBI Taxonomy" id="74499"/>
    <lineage>
        <taxon>Eukaryota</taxon>
        <taxon>Fungi</taxon>
        <taxon>Dikarya</taxon>
        <taxon>Ascomycota</taxon>
        <taxon>Pezizomycotina</taxon>
        <taxon>Orbiliomycetes</taxon>
        <taxon>Orbiliales</taxon>
        <taxon>Orbiliaceae</taxon>
        <taxon>Drechslerella</taxon>
    </lineage>
</organism>
<comment type="caution">
    <text evidence="2">The sequence shown here is derived from an EMBL/GenBank/DDBJ whole genome shotgun (WGS) entry which is preliminary data.</text>
</comment>
<reference evidence="2" key="1">
    <citation type="submission" date="2023-01" db="EMBL/GenBank/DDBJ databases">
        <title>The chitinases involved in constricting ring structure development in the nematode-trapping fungus Drechslerella dactyloides.</title>
        <authorList>
            <person name="Wang R."/>
            <person name="Zhang L."/>
            <person name="Tang P."/>
            <person name="Li S."/>
            <person name="Liang L."/>
        </authorList>
    </citation>
    <scope>NUCLEOTIDE SEQUENCE</scope>
    <source>
        <strain evidence="2">YMF1.00031</strain>
    </source>
</reference>
<proteinExistence type="predicted"/>
<dbReference type="EMBL" id="JAQGDS010000012">
    <property type="protein sequence ID" value="KAJ6256556.1"/>
    <property type="molecule type" value="Genomic_DNA"/>
</dbReference>
<evidence type="ECO:0000256" key="1">
    <source>
        <dbReference type="SAM" id="MobiDB-lite"/>
    </source>
</evidence>
<feature type="region of interest" description="Disordered" evidence="1">
    <location>
        <begin position="47"/>
        <end position="66"/>
    </location>
</feature>
<accession>A0AAD6NEU2</accession>
<evidence type="ECO:0000313" key="2">
    <source>
        <dbReference type="EMBL" id="KAJ6256556.1"/>
    </source>
</evidence>
<keyword evidence="3" id="KW-1185">Reference proteome</keyword>